<keyword evidence="5 9" id="KW-0784">Thiamine biosynthesis</keyword>
<evidence type="ECO:0000256" key="6">
    <source>
        <dbReference type="ARBA" id="ARBA00047334"/>
    </source>
</evidence>
<comment type="pathway">
    <text evidence="1 9 11">Cofactor biosynthesis; thiamine diphosphate biosynthesis; thiamine phosphate from 4-amino-2-methyl-5-diphosphomethylpyrimidine and 4-methyl-5-(2-phosphoethyl)-thiazole: step 1/1.</text>
</comment>
<dbReference type="InterPro" id="IPR034291">
    <property type="entry name" value="TMP_synthase"/>
</dbReference>
<keyword evidence="3 9" id="KW-0479">Metal-binding</keyword>
<evidence type="ECO:0000256" key="5">
    <source>
        <dbReference type="ARBA" id="ARBA00022977"/>
    </source>
</evidence>
<keyword evidence="2 9" id="KW-0808">Transferase</keyword>
<dbReference type="RefSeq" id="WP_379750758.1">
    <property type="nucleotide sequence ID" value="NZ_JBHTCP010000050.1"/>
</dbReference>
<feature type="domain" description="Thiamine phosphate synthase/TenI" evidence="12">
    <location>
        <begin position="9"/>
        <end position="195"/>
    </location>
</feature>
<dbReference type="PANTHER" id="PTHR20857:SF15">
    <property type="entry name" value="THIAMINE-PHOSPHATE SYNTHASE"/>
    <property type="match status" value="1"/>
</dbReference>
<dbReference type="GO" id="GO:0004789">
    <property type="term" value="F:thiamine-phosphate diphosphorylase activity"/>
    <property type="evidence" value="ECO:0007669"/>
    <property type="project" value="UniProtKB-EC"/>
</dbReference>
<feature type="binding site" evidence="9">
    <location>
        <position position="172"/>
    </location>
    <ligand>
        <name>2-[(2R,5Z)-2-carboxy-4-methylthiazol-5(2H)-ylidene]ethyl phosphate</name>
        <dbReference type="ChEBI" id="CHEBI:62899"/>
    </ligand>
</feature>
<dbReference type="EMBL" id="JBHTCP010000050">
    <property type="protein sequence ID" value="MFC7373134.1"/>
    <property type="molecule type" value="Genomic_DNA"/>
</dbReference>
<dbReference type="InterPro" id="IPR022998">
    <property type="entry name" value="ThiamineP_synth_TenI"/>
</dbReference>
<dbReference type="Gene3D" id="3.20.20.70">
    <property type="entry name" value="Aldolase class I"/>
    <property type="match status" value="1"/>
</dbReference>
<comment type="function">
    <text evidence="9">Condenses 4-methyl-5-(beta-hydroxyethyl)thiazole monophosphate (THZ-P) and 2-methyl-4-amino-5-hydroxymethyl pyrimidine pyrophosphate (HMP-PP) to form thiamine monophosphate (TMP).</text>
</comment>
<name>A0ABW2NYV1_9BACL</name>
<comment type="catalytic activity">
    <reaction evidence="7 9 10">
        <text>2-(2-carboxy-4-methylthiazol-5-yl)ethyl phosphate + 4-amino-2-methyl-5-(diphosphooxymethyl)pyrimidine + 2 H(+) = thiamine phosphate + CO2 + diphosphate</text>
        <dbReference type="Rhea" id="RHEA:47848"/>
        <dbReference type="ChEBI" id="CHEBI:15378"/>
        <dbReference type="ChEBI" id="CHEBI:16526"/>
        <dbReference type="ChEBI" id="CHEBI:33019"/>
        <dbReference type="ChEBI" id="CHEBI:37575"/>
        <dbReference type="ChEBI" id="CHEBI:57841"/>
        <dbReference type="ChEBI" id="CHEBI:62890"/>
        <dbReference type="EC" id="2.5.1.3"/>
    </reaction>
</comment>
<keyword evidence="4 9" id="KW-0460">Magnesium</keyword>
<evidence type="ECO:0000256" key="9">
    <source>
        <dbReference type="HAMAP-Rule" id="MF_00097"/>
    </source>
</evidence>
<reference evidence="14" key="1">
    <citation type="journal article" date="2019" name="Int. J. Syst. Evol. Microbiol.">
        <title>The Global Catalogue of Microorganisms (GCM) 10K type strain sequencing project: providing services to taxonomists for standard genome sequencing and annotation.</title>
        <authorList>
            <consortium name="The Broad Institute Genomics Platform"/>
            <consortium name="The Broad Institute Genome Sequencing Center for Infectious Disease"/>
            <person name="Wu L."/>
            <person name="Ma J."/>
        </authorList>
    </citation>
    <scope>NUCLEOTIDE SEQUENCE [LARGE SCALE GENOMIC DNA]</scope>
    <source>
        <strain evidence="14">NBRC 106396</strain>
    </source>
</reference>
<dbReference type="Pfam" id="PF02581">
    <property type="entry name" value="TMP-TENI"/>
    <property type="match status" value="1"/>
</dbReference>
<evidence type="ECO:0000313" key="13">
    <source>
        <dbReference type="EMBL" id="MFC7373134.1"/>
    </source>
</evidence>
<comment type="catalytic activity">
    <reaction evidence="6 9 10">
        <text>4-methyl-5-(2-phosphooxyethyl)-thiazole + 4-amino-2-methyl-5-(diphosphooxymethyl)pyrimidine + H(+) = thiamine phosphate + diphosphate</text>
        <dbReference type="Rhea" id="RHEA:22328"/>
        <dbReference type="ChEBI" id="CHEBI:15378"/>
        <dbReference type="ChEBI" id="CHEBI:33019"/>
        <dbReference type="ChEBI" id="CHEBI:37575"/>
        <dbReference type="ChEBI" id="CHEBI:57841"/>
        <dbReference type="ChEBI" id="CHEBI:58296"/>
        <dbReference type="EC" id="2.5.1.3"/>
    </reaction>
</comment>
<comment type="catalytic activity">
    <reaction evidence="8 9 10">
        <text>2-[(2R,5Z)-2-carboxy-4-methylthiazol-5(2H)-ylidene]ethyl phosphate + 4-amino-2-methyl-5-(diphosphooxymethyl)pyrimidine + 2 H(+) = thiamine phosphate + CO2 + diphosphate</text>
        <dbReference type="Rhea" id="RHEA:47844"/>
        <dbReference type="ChEBI" id="CHEBI:15378"/>
        <dbReference type="ChEBI" id="CHEBI:16526"/>
        <dbReference type="ChEBI" id="CHEBI:33019"/>
        <dbReference type="ChEBI" id="CHEBI:37575"/>
        <dbReference type="ChEBI" id="CHEBI:57841"/>
        <dbReference type="ChEBI" id="CHEBI:62899"/>
        <dbReference type="EC" id="2.5.1.3"/>
    </reaction>
</comment>
<organism evidence="13 14">
    <name type="scientific">Fictibacillus iocasae</name>
    <dbReference type="NCBI Taxonomy" id="2715437"/>
    <lineage>
        <taxon>Bacteria</taxon>
        <taxon>Bacillati</taxon>
        <taxon>Bacillota</taxon>
        <taxon>Bacilli</taxon>
        <taxon>Bacillales</taxon>
        <taxon>Fictibacillaceae</taxon>
        <taxon>Fictibacillus</taxon>
    </lineage>
</organism>
<accession>A0ABW2NYV1</accession>
<evidence type="ECO:0000256" key="1">
    <source>
        <dbReference type="ARBA" id="ARBA00005165"/>
    </source>
</evidence>
<evidence type="ECO:0000256" key="3">
    <source>
        <dbReference type="ARBA" id="ARBA00022723"/>
    </source>
</evidence>
<evidence type="ECO:0000256" key="7">
    <source>
        <dbReference type="ARBA" id="ARBA00047851"/>
    </source>
</evidence>
<dbReference type="PANTHER" id="PTHR20857">
    <property type="entry name" value="THIAMINE-PHOSPHATE PYROPHOSPHORYLASE"/>
    <property type="match status" value="1"/>
</dbReference>
<evidence type="ECO:0000256" key="11">
    <source>
        <dbReference type="RuleBase" id="RU004253"/>
    </source>
</evidence>
<dbReference type="InterPro" id="IPR013785">
    <property type="entry name" value="Aldolase_TIM"/>
</dbReference>
<feature type="binding site" evidence="9">
    <location>
        <position position="143"/>
    </location>
    <ligand>
        <name>4-amino-2-methyl-5-(diphosphooxymethyl)pyrimidine</name>
        <dbReference type="ChEBI" id="CHEBI:57841"/>
    </ligand>
</feature>
<dbReference type="SUPFAM" id="SSF51391">
    <property type="entry name" value="Thiamin phosphate synthase"/>
    <property type="match status" value="1"/>
</dbReference>
<comment type="caution">
    <text evidence="13">The sequence shown here is derived from an EMBL/GenBank/DDBJ whole genome shotgun (WGS) entry which is preliminary data.</text>
</comment>
<evidence type="ECO:0000256" key="2">
    <source>
        <dbReference type="ARBA" id="ARBA00022679"/>
    </source>
</evidence>
<feature type="binding site" evidence="9">
    <location>
        <position position="75"/>
    </location>
    <ligand>
        <name>4-amino-2-methyl-5-(diphosphooxymethyl)pyrimidine</name>
        <dbReference type="ChEBI" id="CHEBI:57841"/>
    </ligand>
</feature>
<comment type="similarity">
    <text evidence="9 10">Belongs to the thiamine-phosphate synthase family.</text>
</comment>
<evidence type="ECO:0000313" key="14">
    <source>
        <dbReference type="Proteomes" id="UP001596549"/>
    </source>
</evidence>
<feature type="binding site" evidence="9">
    <location>
        <position position="76"/>
    </location>
    <ligand>
        <name>Mg(2+)</name>
        <dbReference type="ChEBI" id="CHEBI:18420"/>
    </ligand>
</feature>
<dbReference type="HAMAP" id="MF_00097">
    <property type="entry name" value="TMP_synthase"/>
    <property type="match status" value="1"/>
</dbReference>
<feature type="binding site" evidence="9">
    <location>
        <position position="95"/>
    </location>
    <ligand>
        <name>Mg(2+)</name>
        <dbReference type="ChEBI" id="CHEBI:18420"/>
    </ligand>
</feature>
<feature type="binding site" evidence="9">
    <location>
        <begin position="192"/>
        <end position="193"/>
    </location>
    <ligand>
        <name>2-[(2R,5Z)-2-carboxy-4-methylthiazol-5(2H)-ylidene]ethyl phosphate</name>
        <dbReference type="ChEBI" id="CHEBI:62899"/>
    </ligand>
</feature>
<evidence type="ECO:0000259" key="12">
    <source>
        <dbReference type="Pfam" id="PF02581"/>
    </source>
</evidence>
<proteinExistence type="inferred from homology"/>
<evidence type="ECO:0000256" key="10">
    <source>
        <dbReference type="RuleBase" id="RU003826"/>
    </source>
</evidence>
<dbReference type="Proteomes" id="UP001596549">
    <property type="component" value="Unassembled WGS sequence"/>
</dbReference>
<comment type="cofactor">
    <cofactor evidence="9">
        <name>Mg(2+)</name>
        <dbReference type="ChEBI" id="CHEBI:18420"/>
    </cofactor>
    <text evidence="9">Binds 1 Mg(2+) ion per subunit.</text>
</comment>
<keyword evidence="14" id="KW-1185">Reference proteome</keyword>
<sequence length="221" mass="23191">MKLSNYLQLYFIAGAENCHNNQSIEQVVSGALRGGATLFQFREKGDTALGDQEKLQCAMRLKVLCRAYSVPLIINDDAELMVACGADGLHIGQDDGDIAEIRSLIGNEKILGVSVHSLNEAVTAVKAGADYLGIGPIYPTSSKRDAKSVLGTGVVEQIRKRFTSVPIVGVGGIRAENAKKVIAAGADGVGVISAISGSCSPYTAASNLWKEVTDACAAYKS</sequence>
<gene>
    <name evidence="9 13" type="primary">thiE</name>
    <name evidence="13" type="ORF">ACFQPF_15950</name>
</gene>
<dbReference type="InterPro" id="IPR036206">
    <property type="entry name" value="ThiamineP_synth_sf"/>
</dbReference>
<evidence type="ECO:0000256" key="8">
    <source>
        <dbReference type="ARBA" id="ARBA00047883"/>
    </source>
</evidence>
<dbReference type="NCBIfam" id="TIGR00693">
    <property type="entry name" value="thiE"/>
    <property type="match status" value="1"/>
</dbReference>
<feature type="binding site" evidence="9">
    <location>
        <position position="114"/>
    </location>
    <ligand>
        <name>4-amino-2-methyl-5-(diphosphooxymethyl)pyrimidine</name>
        <dbReference type="ChEBI" id="CHEBI:57841"/>
    </ligand>
</feature>
<dbReference type="CDD" id="cd00564">
    <property type="entry name" value="TMP_TenI"/>
    <property type="match status" value="1"/>
</dbReference>
<protein>
    <recommendedName>
        <fullName evidence="9">Thiamine-phosphate synthase</fullName>
        <shortName evidence="9">TP synthase</shortName>
        <shortName evidence="9">TPS</shortName>
        <ecNumber evidence="9">2.5.1.3</ecNumber>
    </recommendedName>
    <alternativeName>
        <fullName evidence="9">Thiamine-phosphate pyrophosphorylase</fullName>
        <shortName evidence="9">TMP pyrophosphorylase</shortName>
        <shortName evidence="9">TMP-PPase</shortName>
    </alternativeName>
</protein>
<feature type="binding site" evidence="9">
    <location>
        <begin position="40"/>
        <end position="44"/>
    </location>
    <ligand>
        <name>4-amino-2-methyl-5-(diphosphooxymethyl)pyrimidine</name>
        <dbReference type="ChEBI" id="CHEBI:57841"/>
    </ligand>
</feature>
<dbReference type="EC" id="2.5.1.3" evidence="9"/>
<feature type="binding site" evidence="9">
    <location>
        <begin position="140"/>
        <end position="142"/>
    </location>
    <ligand>
        <name>2-[(2R,5Z)-2-carboxy-4-methylthiazol-5(2H)-ylidene]ethyl phosphate</name>
        <dbReference type="ChEBI" id="CHEBI:62899"/>
    </ligand>
</feature>
<evidence type="ECO:0000256" key="4">
    <source>
        <dbReference type="ARBA" id="ARBA00022842"/>
    </source>
</evidence>